<dbReference type="PANTHER" id="PTHR30146">
    <property type="entry name" value="LACI-RELATED TRANSCRIPTIONAL REPRESSOR"/>
    <property type="match status" value="1"/>
</dbReference>
<evidence type="ECO:0000256" key="2">
    <source>
        <dbReference type="ARBA" id="ARBA00023125"/>
    </source>
</evidence>
<keyword evidence="1" id="KW-0805">Transcription regulation</keyword>
<evidence type="ECO:0000256" key="3">
    <source>
        <dbReference type="ARBA" id="ARBA00023163"/>
    </source>
</evidence>
<proteinExistence type="predicted"/>
<dbReference type="SUPFAM" id="SSF47413">
    <property type="entry name" value="lambda repressor-like DNA-binding domains"/>
    <property type="match status" value="1"/>
</dbReference>
<feature type="domain" description="HTH lacI-type" evidence="4">
    <location>
        <begin position="7"/>
        <end position="57"/>
    </location>
</feature>
<keyword evidence="6" id="KW-1185">Reference proteome</keyword>
<dbReference type="EMBL" id="JBIGHX010000008">
    <property type="protein sequence ID" value="MFG6463867.1"/>
    <property type="molecule type" value="Genomic_DNA"/>
</dbReference>
<dbReference type="Pfam" id="PF00356">
    <property type="entry name" value="LacI"/>
    <property type="match status" value="1"/>
</dbReference>
<dbReference type="Pfam" id="PF13377">
    <property type="entry name" value="Peripla_BP_3"/>
    <property type="match status" value="1"/>
</dbReference>
<dbReference type="PROSITE" id="PS50932">
    <property type="entry name" value="HTH_LACI_2"/>
    <property type="match status" value="1"/>
</dbReference>
<dbReference type="Gene3D" id="1.10.260.40">
    <property type="entry name" value="lambda repressor-like DNA-binding domains"/>
    <property type="match status" value="1"/>
</dbReference>
<dbReference type="InterPro" id="IPR028082">
    <property type="entry name" value="Peripla_BP_I"/>
</dbReference>
<dbReference type="InterPro" id="IPR010982">
    <property type="entry name" value="Lambda_DNA-bd_dom_sf"/>
</dbReference>
<dbReference type="SUPFAM" id="SSF53822">
    <property type="entry name" value="Periplasmic binding protein-like I"/>
    <property type="match status" value="1"/>
</dbReference>
<reference evidence="5 6" key="1">
    <citation type="submission" date="2024-08" db="EMBL/GenBank/DDBJ databases">
        <authorList>
            <person name="Lu H."/>
        </authorList>
    </citation>
    <scope>NUCLEOTIDE SEQUENCE [LARGE SCALE GENOMIC DNA]</scope>
    <source>
        <strain evidence="5 6">DXS20W</strain>
    </source>
</reference>
<dbReference type="InterPro" id="IPR000843">
    <property type="entry name" value="HTH_LacI"/>
</dbReference>
<dbReference type="CDD" id="cd01392">
    <property type="entry name" value="HTH_LacI"/>
    <property type="match status" value="1"/>
</dbReference>
<organism evidence="5 6">
    <name type="scientific">Pelomonas lactea</name>
    <dbReference type="NCBI Taxonomy" id="3299030"/>
    <lineage>
        <taxon>Bacteria</taxon>
        <taxon>Pseudomonadati</taxon>
        <taxon>Pseudomonadota</taxon>
        <taxon>Betaproteobacteria</taxon>
        <taxon>Burkholderiales</taxon>
        <taxon>Sphaerotilaceae</taxon>
        <taxon>Roseateles</taxon>
    </lineage>
</organism>
<evidence type="ECO:0000256" key="1">
    <source>
        <dbReference type="ARBA" id="ARBA00023015"/>
    </source>
</evidence>
<gene>
    <name evidence="5" type="ORF">ACG04Q_19990</name>
</gene>
<accession>A0ABW7GPG8</accession>
<comment type="caution">
    <text evidence="5">The sequence shown here is derived from an EMBL/GenBank/DDBJ whole genome shotgun (WGS) entry which is preliminary data.</text>
</comment>
<dbReference type="CDD" id="cd06267">
    <property type="entry name" value="PBP1_LacI_sugar_binding-like"/>
    <property type="match status" value="1"/>
</dbReference>
<dbReference type="PANTHER" id="PTHR30146:SF120">
    <property type="entry name" value="ALANINE RACEMASE"/>
    <property type="match status" value="1"/>
</dbReference>
<dbReference type="SMART" id="SM00354">
    <property type="entry name" value="HTH_LACI"/>
    <property type="match status" value="1"/>
</dbReference>
<evidence type="ECO:0000313" key="5">
    <source>
        <dbReference type="EMBL" id="MFG6463867.1"/>
    </source>
</evidence>
<dbReference type="RefSeq" id="WP_394513072.1">
    <property type="nucleotide sequence ID" value="NZ_JBIGHX010000008.1"/>
</dbReference>
<dbReference type="Gene3D" id="3.40.50.2300">
    <property type="match status" value="2"/>
</dbReference>
<name>A0ABW7GPG8_9BURK</name>
<keyword evidence="3" id="KW-0804">Transcription</keyword>
<dbReference type="Proteomes" id="UP001606302">
    <property type="component" value="Unassembled WGS sequence"/>
</dbReference>
<dbReference type="PROSITE" id="PS00356">
    <property type="entry name" value="HTH_LACI_1"/>
    <property type="match status" value="1"/>
</dbReference>
<evidence type="ECO:0000313" key="6">
    <source>
        <dbReference type="Proteomes" id="UP001606302"/>
    </source>
</evidence>
<sequence length="349" mass="38216">MADKRGVTIRELAQAAGVSIGTVSRALKGQPGLSEQTRSQVLEVAEKLGYDTAKLRTGKPRRLLFLYSRHLGSLATNPFYSYVLHGAETVCREAGVPLSLLSVQSGDDIAGQVRRHEAEALLGAGYFDPDTMEGIRRCELPLVLVDHFHPGVRCVNDDNQQGAWLATRHLLDGGAQRVAAIFGPPTHYSVSLRAKGFRRALFEAGRLFDPDYEVTLDPVMEYRAAGRDAMRRLLALPQPPDAVFAYNDSTAMFAIEYCIEQGLRVPEDIRFIGYDDIEEAAHFKPPLSTVKMDKEALGLVAARALIDGDVEPGEASLPVELVVRESSRIDAAPEAPARKARRQPAAAER</sequence>
<protein>
    <submittedName>
        <fullName evidence="5">LacI family DNA-binding transcriptional regulator</fullName>
    </submittedName>
</protein>
<dbReference type="InterPro" id="IPR046335">
    <property type="entry name" value="LacI/GalR-like_sensor"/>
</dbReference>
<evidence type="ECO:0000259" key="4">
    <source>
        <dbReference type="PROSITE" id="PS50932"/>
    </source>
</evidence>
<keyword evidence="2 5" id="KW-0238">DNA-binding</keyword>
<dbReference type="GO" id="GO:0003677">
    <property type="term" value="F:DNA binding"/>
    <property type="evidence" value="ECO:0007669"/>
    <property type="project" value="UniProtKB-KW"/>
</dbReference>